<dbReference type="eggNOG" id="COG4676">
    <property type="taxonomic scope" value="Bacteria"/>
</dbReference>
<accession>A0A246F4Y4</accession>
<sequence>MQLTRRMVRAVFFLSASLLAATAAAEPGADISSPTAGWRYSGLTDDPSVPRVAYPTPPIDRGGSRGRSLIEGHLREVSAVDRAQRLVVNGNPLPLYTDAEGRFVRPYNFGAGSNSVAVSSDQGRSLKRIQFYEANTGRIPPRIRLALGWNDPKAELDLHIVTPDGQHAFWARPRLSNGGGLDPDGVDGPGPEMFTMAAPLHGTYLVYVNYWGNYNASQGYNFQEGNHEQDVITAEINLVFNENTVNEKRETFVVPMRTIGDLVLVKTFNY</sequence>
<proteinExistence type="predicted"/>
<evidence type="ECO:0000256" key="1">
    <source>
        <dbReference type="SAM" id="SignalP"/>
    </source>
</evidence>
<comment type="caution">
    <text evidence="3">The sequence shown here is derived from an EMBL/GenBank/DDBJ whole genome shotgun (WGS) entry which is preliminary data.</text>
</comment>
<dbReference type="Pfam" id="PF09906">
    <property type="entry name" value="DUF2135"/>
    <property type="match status" value="1"/>
</dbReference>
<feature type="signal peptide" evidence="1">
    <location>
        <begin position="1"/>
        <end position="25"/>
    </location>
</feature>
<gene>
    <name evidence="3" type="ORF">CEG18_24960</name>
</gene>
<dbReference type="AlphaFoldDB" id="A0A246F4Y4"/>
<protein>
    <recommendedName>
        <fullName evidence="2">DUF2135 domain-containing protein</fullName>
    </recommendedName>
</protein>
<dbReference type="Proteomes" id="UP000198145">
    <property type="component" value="Unassembled WGS sequence"/>
</dbReference>
<feature type="domain" description="DUF2135" evidence="2">
    <location>
        <begin position="199"/>
        <end position="256"/>
    </location>
</feature>
<organism evidence="3 4">
    <name type="scientific">Pseudomonas nitroreducens</name>
    <dbReference type="NCBI Taxonomy" id="46680"/>
    <lineage>
        <taxon>Bacteria</taxon>
        <taxon>Pseudomonadati</taxon>
        <taxon>Pseudomonadota</taxon>
        <taxon>Gammaproteobacteria</taxon>
        <taxon>Pseudomonadales</taxon>
        <taxon>Pseudomonadaceae</taxon>
        <taxon>Pseudomonas</taxon>
    </lineage>
</organism>
<keyword evidence="1" id="KW-0732">Signal</keyword>
<dbReference type="PIRSF" id="PIRSF012281">
    <property type="entry name" value="UCP012281"/>
    <property type="match status" value="1"/>
</dbReference>
<feature type="chain" id="PRO_5012444830" description="DUF2135 domain-containing protein" evidence="1">
    <location>
        <begin position="26"/>
        <end position="270"/>
    </location>
</feature>
<evidence type="ECO:0000259" key="2">
    <source>
        <dbReference type="Pfam" id="PF09906"/>
    </source>
</evidence>
<evidence type="ECO:0000313" key="3">
    <source>
        <dbReference type="EMBL" id="OWP48268.1"/>
    </source>
</evidence>
<name>A0A246F4Y4_PSENT</name>
<dbReference type="InterPro" id="IPR019220">
    <property type="entry name" value="DUF2135"/>
</dbReference>
<dbReference type="STRING" id="46680.GCA_000807755_02612"/>
<dbReference type="EMBL" id="NJBA01000010">
    <property type="protein sequence ID" value="OWP48268.1"/>
    <property type="molecule type" value="Genomic_DNA"/>
</dbReference>
<dbReference type="InterPro" id="IPR012039">
    <property type="entry name" value="UCP012281"/>
</dbReference>
<reference evidence="3 4" key="1">
    <citation type="submission" date="2017-06" db="EMBL/GenBank/DDBJ databases">
        <title>Draft genome of Pseudomonas nitroreducens DF05.</title>
        <authorList>
            <person name="Iyer R."/>
        </authorList>
    </citation>
    <scope>NUCLEOTIDE SEQUENCE [LARGE SCALE GENOMIC DNA]</scope>
    <source>
        <strain evidence="3 4">DF05</strain>
    </source>
</reference>
<evidence type="ECO:0000313" key="4">
    <source>
        <dbReference type="Proteomes" id="UP000198145"/>
    </source>
</evidence>